<accession>A0A1H3WT29</accession>
<organism evidence="1 2">
    <name type="scientific">Eubacterium aggregans</name>
    <dbReference type="NCBI Taxonomy" id="81409"/>
    <lineage>
        <taxon>Bacteria</taxon>
        <taxon>Bacillati</taxon>
        <taxon>Bacillota</taxon>
        <taxon>Clostridia</taxon>
        <taxon>Eubacteriales</taxon>
        <taxon>Eubacteriaceae</taxon>
        <taxon>Eubacterium</taxon>
    </lineage>
</organism>
<name>A0A1H3WT29_9FIRM</name>
<dbReference type="AlphaFoldDB" id="A0A1H3WT29"/>
<dbReference type="InterPro" id="IPR010181">
    <property type="entry name" value="CGCAxxGCC_motif"/>
</dbReference>
<dbReference type="Pfam" id="PF09719">
    <property type="entry name" value="C_GCAxxG_C_C"/>
    <property type="match status" value="1"/>
</dbReference>
<dbReference type="Proteomes" id="UP000199394">
    <property type="component" value="Unassembled WGS sequence"/>
</dbReference>
<keyword evidence="2" id="KW-1185">Reference proteome</keyword>
<gene>
    <name evidence="1" type="ORF">SAMN04515656_10171</name>
</gene>
<dbReference type="RefSeq" id="WP_090304045.1">
    <property type="nucleotide sequence ID" value="NZ_FNRK01000001.1"/>
</dbReference>
<proteinExistence type="predicted"/>
<sequence length="138" mass="15124">MENQVKEALQYYAKGYTCAQAVMCAYADEMDIDKTIFYKMAEGFGGGCGGMQEICGAVSAAFAIISFHYSDGNLDDGKSMRKTYAKIREAAGLFKEEFGSIVCKEVLDGNKPQAFKCGKKVRVAAEIVDRIITNNQLN</sequence>
<reference evidence="1 2" key="1">
    <citation type="submission" date="2016-10" db="EMBL/GenBank/DDBJ databases">
        <authorList>
            <person name="de Groot N.N."/>
        </authorList>
    </citation>
    <scope>NUCLEOTIDE SEQUENCE [LARGE SCALE GENOMIC DNA]</scope>
    <source>
        <strain evidence="1 2">SR12</strain>
    </source>
</reference>
<dbReference type="EMBL" id="FNRK01000001">
    <property type="protein sequence ID" value="SDZ90317.1"/>
    <property type="molecule type" value="Genomic_DNA"/>
</dbReference>
<evidence type="ECO:0000313" key="2">
    <source>
        <dbReference type="Proteomes" id="UP000199394"/>
    </source>
</evidence>
<dbReference type="OrthoDB" id="9791535at2"/>
<protein>
    <submittedName>
        <fullName evidence="1">C_GCAxxG_C_C family probable redox protein</fullName>
    </submittedName>
</protein>
<dbReference type="NCBIfam" id="TIGR01909">
    <property type="entry name" value="C_GCAxxG_C_C"/>
    <property type="match status" value="1"/>
</dbReference>
<evidence type="ECO:0000313" key="1">
    <source>
        <dbReference type="EMBL" id="SDZ90317.1"/>
    </source>
</evidence>
<dbReference type="STRING" id="81409.SAMN04515656_10171"/>